<name>A0A5J4KQX0_9CHLR</name>
<protein>
    <submittedName>
        <fullName evidence="8">Site-specific integrase</fullName>
    </submittedName>
</protein>
<evidence type="ECO:0000256" key="5">
    <source>
        <dbReference type="PROSITE-ProRule" id="PRU01248"/>
    </source>
</evidence>
<keyword evidence="3 5" id="KW-0238">DNA-binding</keyword>
<dbReference type="PROSITE" id="PS51898">
    <property type="entry name" value="TYR_RECOMBINASE"/>
    <property type="match status" value="1"/>
</dbReference>
<evidence type="ECO:0000313" key="8">
    <source>
        <dbReference type="EMBL" id="GER87606.1"/>
    </source>
</evidence>
<evidence type="ECO:0000256" key="2">
    <source>
        <dbReference type="ARBA" id="ARBA00022908"/>
    </source>
</evidence>
<evidence type="ECO:0000256" key="3">
    <source>
        <dbReference type="ARBA" id="ARBA00023125"/>
    </source>
</evidence>
<feature type="domain" description="Core-binding (CB)" evidence="7">
    <location>
        <begin position="63"/>
        <end position="146"/>
    </location>
</feature>
<comment type="similarity">
    <text evidence="1">Belongs to the 'phage' integrase family.</text>
</comment>
<dbReference type="PANTHER" id="PTHR30349">
    <property type="entry name" value="PHAGE INTEGRASE-RELATED"/>
    <property type="match status" value="1"/>
</dbReference>
<evidence type="ECO:0000256" key="4">
    <source>
        <dbReference type="ARBA" id="ARBA00023172"/>
    </source>
</evidence>
<dbReference type="GO" id="GO:0006310">
    <property type="term" value="P:DNA recombination"/>
    <property type="evidence" value="ECO:0007669"/>
    <property type="project" value="UniProtKB-KW"/>
</dbReference>
<dbReference type="RefSeq" id="WP_151755586.1">
    <property type="nucleotide sequence ID" value="NZ_BKZW01000001.1"/>
</dbReference>
<organism evidence="8 9">
    <name type="scientific">Dictyobacter vulcani</name>
    <dbReference type="NCBI Taxonomy" id="2607529"/>
    <lineage>
        <taxon>Bacteria</taxon>
        <taxon>Bacillati</taxon>
        <taxon>Chloroflexota</taxon>
        <taxon>Ktedonobacteria</taxon>
        <taxon>Ktedonobacterales</taxon>
        <taxon>Dictyobacteraceae</taxon>
        <taxon>Dictyobacter</taxon>
    </lineage>
</organism>
<accession>A0A5J4KQX0</accession>
<dbReference type="SUPFAM" id="SSF56349">
    <property type="entry name" value="DNA breaking-rejoining enzymes"/>
    <property type="match status" value="1"/>
</dbReference>
<keyword evidence="9" id="KW-1185">Reference proteome</keyword>
<dbReference type="InterPro" id="IPR004107">
    <property type="entry name" value="Integrase_SAM-like_N"/>
</dbReference>
<dbReference type="InterPro" id="IPR011010">
    <property type="entry name" value="DNA_brk_join_enz"/>
</dbReference>
<reference evidence="8 9" key="1">
    <citation type="submission" date="2019-10" db="EMBL/GenBank/DDBJ databases">
        <title>Dictyobacter vulcani sp. nov., within the class Ktedonobacteria, isolated from soil of volcanic Mt. Zao.</title>
        <authorList>
            <person name="Zheng Y."/>
            <person name="Wang C.M."/>
            <person name="Sakai Y."/>
            <person name="Abe K."/>
            <person name="Yokota A."/>
            <person name="Yabe S."/>
        </authorList>
    </citation>
    <scope>NUCLEOTIDE SEQUENCE [LARGE SCALE GENOMIC DNA]</scope>
    <source>
        <strain evidence="8 9">W12</strain>
    </source>
</reference>
<dbReference type="Proteomes" id="UP000326912">
    <property type="component" value="Unassembled WGS sequence"/>
</dbReference>
<dbReference type="InterPro" id="IPR013762">
    <property type="entry name" value="Integrase-like_cat_sf"/>
</dbReference>
<gene>
    <name evidence="8" type="ORF">KDW_17680</name>
</gene>
<dbReference type="InterPro" id="IPR002104">
    <property type="entry name" value="Integrase_catalytic"/>
</dbReference>
<dbReference type="CDD" id="cd01189">
    <property type="entry name" value="INT_ICEBs1_C_like"/>
    <property type="match status" value="1"/>
</dbReference>
<evidence type="ECO:0000256" key="1">
    <source>
        <dbReference type="ARBA" id="ARBA00008857"/>
    </source>
</evidence>
<feature type="domain" description="Tyr recombinase" evidence="6">
    <location>
        <begin position="168"/>
        <end position="366"/>
    </location>
</feature>
<dbReference type="GO" id="GO:0003677">
    <property type="term" value="F:DNA binding"/>
    <property type="evidence" value="ECO:0007669"/>
    <property type="project" value="UniProtKB-UniRule"/>
</dbReference>
<evidence type="ECO:0000259" key="7">
    <source>
        <dbReference type="PROSITE" id="PS51900"/>
    </source>
</evidence>
<dbReference type="InterPro" id="IPR044068">
    <property type="entry name" value="CB"/>
</dbReference>
<proteinExistence type="inferred from homology"/>
<dbReference type="InterPro" id="IPR010998">
    <property type="entry name" value="Integrase_recombinase_N"/>
</dbReference>
<keyword evidence="2" id="KW-0229">DNA integration</keyword>
<dbReference type="InterPro" id="IPR050090">
    <property type="entry name" value="Tyrosine_recombinase_XerCD"/>
</dbReference>
<dbReference type="AlphaFoldDB" id="A0A5J4KQX0"/>
<comment type="caution">
    <text evidence="8">The sequence shown here is derived from an EMBL/GenBank/DDBJ whole genome shotgun (WGS) entry which is preliminary data.</text>
</comment>
<evidence type="ECO:0000313" key="9">
    <source>
        <dbReference type="Proteomes" id="UP000326912"/>
    </source>
</evidence>
<keyword evidence="4" id="KW-0233">DNA recombination</keyword>
<evidence type="ECO:0000259" key="6">
    <source>
        <dbReference type="PROSITE" id="PS51898"/>
    </source>
</evidence>
<dbReference type="PANTHER" id="PTHR30349:SF41">
    <property type="entry name" value="INTEGRASE_RECOMBINASE PROTEIN MJ0367-RELATED"/>
    <property type="match status" value="1"/>
</dbReference>
<dbReference type="Pfam" id="PF00589">
    <property type="entry name" value="Phage_integrase"/>
    <property type="match status" value="1"/>
</dbReference>
<dbReference type="Gene3D" id="1.10.150.130">
    <property type="match status" value="1"/>
</dbReference>
<dbReference type="Gene3D" id="1.10.443.10">
    <property type="entry name" value="Intergrase catalytic core"/>
    <property type="match status" value="1"/>
</dbReference>
<dbReference type="Pfam" id="PF14659">
    <property type="entry name" value="Phage_int_SAM_3"/>
    <property type="match status" value="1"/>
</dbReference>
<dbReference type="PROSITE" id="PS51900">
    <property type="entry name" value="CB"/>
    <property type="match status" value="1"/>
</dbReference>
<dbReference type="EMBL" id="BKZW01000001">
    <property type="protein sequence ID" value="GER87606.1"/>
    <property type="molecule type" value="Genomic_DNA"/>
</dbReference>
<sequence>MAKRGHGDGSIYQRKDKRWVACLVLEDHTRKYLYGKTRKEVQEKLRTAIAEQKQGILATGPQQTLAAYLDQWLETVHKHTIRIITYQHYESLIRNHIVPGIGHITLQKLTAQHVQSLYNDKINDNLAPRTIAMMHAILHSALDNAVRWSLVSRNITDLVSIPRVTRRHEVKVLNPAEAKRLIEAAEGHRLKFLLILAITTGMRRGELLALRWSDIDFDQQILQVQRTVNRLGKYGFVENPPKTKSSRRRIVLSSIAIDALKEHRKMQDEARALAGAEWVEQGLVFPNIFGRFMDPNRLGELFHGLLKKADLPSMRFHDLRHSAATILLSLGVHPKVVQELLGHSTIVMTMDTYSHLLPSMQKDAMDKMDDALQ</sequence>
<dbReference type="GO" id="GO:0015074">
    <property type="term" value="P:DNA integration"/>
    <property type="evidence" value="ECO:0007669"/>
    <property type="project" value="UniProtKB-KW"/>
</dbReference>